<dbReference type="PANTHER" id="PTHR44917:SF1">
    <property type="entry name" value="PROTEIN HIGH CHLOROPHYLL FLUORESCENT 107"/>
    <property type="match status" value="1"/>
</dbReference>
<dbReference type="Pfam" id="PF23231">
    <property type="entry name" value="HAT_Syf1_CNRKL1_C"/>
    <property type="match status" value="1"/>
</dbReference>
<dbReference type="OrthoDB" id="541719at2759"/>
<dbReference type="Pfam" id="PF13432">
    <property type="entry name" value="TPR_16"/>
    <property type="match status" value="1"/>
</dbReference>
<comment type="caution">
    <text evidence="7">The sequence shown here is derived from an EMBL/GenBank/DDBJ whole genome shotgun (WGS) entry which is preliminary data.</text>
</comment>
<evidence type="ECO:0000259" key="6">
    <source>
        <dbReference type="Pfam" id="PF23231"/>
    </source>
</evidence>
<feature type="compositionally biased region" description="Polar residues" evidence="5">
    <location>
        <begin position="187"/>
        <end position="196"/>
    </location>
</feature>
<dbReference type="GO" id="GO:0006397">
    <property type="term" value="P:mRNA processing"/>
    <property type="evidence" value="ECO:0007669"/>
    <property type="project" value="InterPro"/>
</dbReference>
<dbReference type="Gene3D" id="1.25.40.10">
    <property type="entry name" value="Tetratricopeptide repeat domain"/>
    <property type="match status" value="3"/>
</dbReference>
<comment type="subcellular location">
    <subcellularLocation>
        <location evidence="1">Nucleus</location>
    </subcellularLocation>
</comment>
<feature type="compositionally biased region" description="Basic and acidic residues" evidence="5">
    <location>
        <begin position="92"/>
        <end position="120"/>
    </location>
</feature>
<feature type="region of interest" description="Disordered" evidence="5">
    <location>
        <begin position="92"/>
        <end position="151"/>
    </location>
</feature>
<keyword evidence="8" id="KW-1185">Reference proteome</keyword>
<keyword evidence="3" id="KW-0539">Nucleus</keyword>
<dbReference type="InterPro" id="IPR003107">
    <property type="entry name" value="HAT"/>
</dbReference>
<dbReference type="GO" id="GO:0003729">
    <property type="term" value="F:mRNA binding"/>
    <property type="evidence" value="ECO:0007669"/>
    <property type="project" value="InterPro"/>
</dbReference>
<dbReference type="PANTHER" id="PTHR44917">
    <property type="entry name" value="PROTEIN HIGH CHLOROPHYLL FLUORESCENT 107"/>
    <property type="match status" value="1"/>
</dbReference>
<dbReference type="InterPro" id="IPR011990">
    <property type="entry name" value="TPR-like_helical_dom_sf"/>
</dbReference>
<feature type="region of interest" description="Disordered" evidence="5">
    <location>
        <begin position="742"/>
        <end position="780"/>
    </location>
</feature>
<evidence type="ECO:0000313" key="7">
    <source>
        <dbReference type="EMBL" id="EJK75293.1"/>
    </source>
</evidence>
<gene>
    <name evidence="7" type="ORF">THAOC_02984</name>
</gene>
<protein>
    <recommendedName>
        <fullName evidence="6">Pre-mRNA-splicing factor Syf1/CRNKL1-like C-terminal HAT-repeats domain-containing protein</fullName>
    </recommendedName>
</protein>
<dbReference type="GO" id="GO:0005634">
    <property type="term" value="C:nucleus"/>
    <property type="evidence" value="ECO:0007669"/>
    <property type="project" value="UniProtKB-SubCell"/>
</dbReference>
<feature type="repeat" description="TPR" evidence="4">
    <location>
        <begin position="493"/>
        <end position="526"/>
    </location>
</feature>
<sequence>MTGRKNSSPKAGGRPRFKKKKSYRGKKKFTRKLPLGPSEKAAQYARRERRKAYEALRTKSLEKTNEPPSIWNFESLFAEPIFDETSIREDLYGNAERADEVRRRHDSQDLERSRVRESAEAAKGSGSPAELAGEPITGPFSGGRVKASSREEDLKLTRQAIVDNFKSEESIRESTLDNCDEIEESTETNAVNTQAGEGQESKTADEKDEDREQPRLVNPALTRMVEDRIYGMARSLAGATYSTSLLDSGRAVQFREGRRLGKALTINIDRLCHFAKKDFSKGRFEEAQEGYMEARNLDPSDGRPYLGLSRVAQRRGDLLLARKLLKEGISRCDGGYVVVKRPKEKGGKKNYQKIDEIDEAFDDSNIIGTISDSGPNPFLLQALGTLEQKLGNLGTAEELYLQAIRSRPSHAAAWVSLAQLRTKVLRQGASAGRACYQSAERELRRINAPPSSFVYTAWASMEYKKSSASASSKSVKRARDLYLKALEVDPKCSVAYLQLGVMESDIGNFDSARECFEKVLKFDQRNSRVLQAYALMESRREDADDRKVLDLFERALKANPKDGGVYQAYALFVVELGDIESARDLLRRGTEVSKRHAPVWQAWGVLETRYGTAKSARDVFQRGIWACAQPGGSQSGGRRCARLWQAWGVLESREGDPAAGRRCFSRALDADPRNVAAITAWASMETDLGNLADARSIFERSLRLFRPSADKTAVWRAYEVMEERAGNTMEAQMVFNRSMRESMSDEGDSENIPESGADGLVLPAGPESNPTKPNQEFEVSRWERGSDDMDAEVWMNNGSIEGRVPERMMKRLWKDNSSRR</sequence>
<dbReference type="OMA" id="WASMEYK"/>
<reference evidence="7 8" key="1">
    <citation type="journal article" date="2012" name="Genome Biol.">
        <title>Genome and low-iron response of an oceanic diatom adapted to chronic iron limitation.</title>
        <authorList>
            <person name="Lommer M."/>
            <person name="Specht M."/>
            <person name="Roy A.S."/>
            <person name="Kraemer L."/>
            <person name="Andreson R."/>
            <person name="Gutowska M.A."/>
            <person name="Wolf J."/>
            <person name="Bergner S.V."/>
            <person name="Schilhabel M.B."/>
            <person name="Klostermeier U.C."/>
            <person name="Beiko R.G."/>
            <person name="Rosenstiel P."/>
            <person name="Hippler M."/>
            <person name="Laroche J."/>
        </authorList>
    </citation>
    <scope>NUCLEOTIDE SEQUENCE [LARGE SCALE GENOMIC DNA]</scope>
    <source>
        <strain evidence="7 8">CCMP1005</strain>
    </source>
</reference>
<dbReference type="EMBL" id="AGNL01003018">
    <property type="protein sequence ID" value="EJK75293.1"/>
    <property type="molecule type" value="Genomic_DNA"/>
</dbReference>
<keyword evidence="4" id="KW-0802">TPR repeat</keyword>
<evidence type="ECO:0000256" key="3">
    <source>
        <dbReference type="ARBA" id="ARBA00023242"/>
    </source>
</evidence>
<dbReference type="PROSITE" id="PS50005">
    <property type="entry name" value="TPR"/>
    <property type="match status" value="1"/>
</dbReference>
<dbReference type="Proteomes" id="UP000266841">
    <property type="component" value="Unassembled WGS sequence"/>
</dbReference>
<dbReference type="eggNOG" id="KOG1124">
    <property type="taxonomic scope" value="Eukaryota"/>
</dbReference>
<feature type="compositionally biased region" description="Basic residues" evidence="5">
    <location>
        <begin position="13"/>
        <end position="31"/>
    </location>
</feature>
<dbReference type="SMART" id="SM00386">
    <property type="entry name" value="HAT"/>
    <property type="match status" value="8"/>
</dbReference>
<evidence type="ECO:0000313" key="8">
    <source>
        <dbReference type="Proteomes" id="UP000266841"/>
    </source>
</evidence>
<feature type="domain" description="Pre-mRNA-splicing factor Syf1/CRNKL1-like C-terminal HAT-repeats" evidence="6">
    <location>
        <begin position="502"/>
        <end position="740"/>
    </location>
</feature>
<feature type="region of interest" description="Disordered" evidence="5">
    <location>
        <begin position="1"/>
        <end position="50"/>
    </location>
</feature>
<proteinExistence type="predicted"/>
<organism evidence="7 8">
    <name type="scientific">Thalassiosira oceanica</name>
    <name type="common">Marine diatom</name>
    <dbReference type="NCBI Taxonomy" id="159749"/>
    <lineage>
        <taxon>Eukaryota</taxon>
        <taxon>Sar</taxon>
        <taxon>Stramenopiles</taxon>
        <taxon>Ochrophyta</taxon>
        <taxon>Bacillariophyta</taxon>
        <taxon>Coscinodiscophyceae</taxon>
        <taxon>Thalassiosirophycidae</taxon>
        <taxon>Thalassiosirales</taxon>
        <taxon>Thalassiosiraceae</taxon>
        <taxon>Thalassiosira</taxon>
    </lineage>
</organism>
<dbReference type="SUPFAM" id="SSF48452">
    <property type="entry name" value="TPR-like"/>
    <property type="match status" value="3"/>
</dbReference>
<accession>K0T996</accession>
<dbReference type="InterPro" id="IPR019734">
    <property type="entry name" value="TPR_rpt"/>
</dbReference>
<name>K0T996_THAOC</name>
<dbReference type="InterPro" id="IPR044624">
    <property type="entry name" value="Mbb1-like"/>
</dbReference>
<evidence type="ECO:0000256" key="2">
    <source>
        <dbReference type="ARBA" id="ARBA00022737"/>
    </source>
</evidence>
<keyword evidence="2" id="KW-0677">Repeat</keyword>
<feature type="compositionally biased region" description="Basic and acidic residues" evidence="5">
    <location>
        <begin position="199"/>
        <end position="214"/>
    </location>
</feature>
<feature type="region of interest" description="Disordered" evidence="5">
    <location>
        <begin position="184"/>
        <end position="216"/>
    </location>
</feature>
<dbReference type="InterPro" id="IPR055430">
    <property type="entry name" value="HAT_Syf1_CNRKL1_C"/>
</dbReference>
<evidence type="ECO:0000256" key="4">
    <source>
        <dbReference type="PROSITE-ProRule" id="PRU00339"/>
    </source>
</evidence>
<evidence type="ECO:0000256" key="5">
    <source>
        <dbReference type="SAM" id="MobiDB-lite"/>
    </source>
</evidence>
<dbReference type="AlphaFoldDB" id="K0T996"/>
<evidence type="ECO:0000256" key="1">
    <source>
        <dbReference type="ARBA" id="ARBA00004123"/>
    </source>
</evidence>
<dbReference type="SMART" id="SM00028">
    <property type="entry name" value="TPR"/>
    <property type="match status" value="6"/>
</dbReference>